<protein>
    <submittedName>
        <fullName evidence="1">Uncharacterized protein</fullName>
    </submittedName>
</protein>
<evidence type="ECO:0000313" key="2">
    <source>
        <dbReference type="Proteomes" id="UP000011518"/>
    </source>
</evidence>
<evidence type="ECO:0000313" key="1">
    <source>
        <dbReference type="EMBL" id="ELW72141.1"/>
    </source>
</evidence>
<sequence>MNDVTDIQVPRELHLVLVVISSVHRKSTRAKLGLESTHALMASSCLGHMYRRRSSQGERANQLHSKFLGKYVNWDKVTVALQWLSAVRAGAFLMWRQHTTLGAAVCSLKTAMSCQPTVRNALVSIRTLYSYRVRHALVSTRTLYPYRVRHALVSTRTLYPYCVRHALVSTRTLYSYCTQCTGEYTDAVSLLCAPCTGEYTDTVSLLCTMHWQDLASFGEIGILLENREEASCVTQGTTTQISTGKPSTIILQKQQEGDKSKLTSPYS</sequence>
<keyword evidence="2" id="KW-1185">Reference proteome</keyword>
<name>L9LB26_TUPCH</name>
<reference evidence="2" key="1">
    <citation type="submission" date="2012-07" db="EMBL/GenBank/DDBJ databases">
        <title>Genome of the Chinese tree shrew, a rising model animal genetically related to primates.</title>
        <authorList>
            <person name="Zhang G."/>
            <person name="Fan Y."/>
            <person name="Yao Y."/>
            <person name="Huang Z."/>
        </authorList>
    </citation>
    <scope>NUCLEOTIDE SEQUENCE [LARGE SCALE GENOMIC DNA]</scope>
</reference>
<dbReference type="AlphaFoldDB" id="L9LB26"/>
<proteinExistence type="predicted"/>
<gene>
    <name evidence="1" type="ORF">TREES_T100015566</name>
</gene>
<dbReference type="InParanoid" id="L9LB26"/>
<accession>L9LB26</accession>
<organism evidence="1 2">
    <name type="scientific">Tupaia chinensis</name>
    <name type="common">Chinese tree shrew</name>
    <name type="synonym">Tupaia belangeri chinensis</name>
    <dbReference type="NCBI Taxonomy" id="246437"/>
    <lineage>
        <taxon>Eukaryota</taxon>
        <taxon>Metazoa</taxon>
        <taxon>Chordata</taxon>
        <taxon>Craniata</taxon>
        <taxon>Vertebrata</taxon>
        <taxon>Euteleostomi</taxon>
        <taxon>Mammalia</taxon>
        <taxon>Eutheria</taxon>
        <taxon>Euarchontoglires</taxon>
        <taxon>Scandentia</taxon>
        <taxon>Tupaiidae</taxon>
        <taxon>Tupaia</taxon>
    </lineage>
</organism>
<reference evidence="2" key="2">
    <citation type="journal article" date="2013" name="Nat. Commun.">
        <title>Genome of the Chinese tree shrew.</title>
        <authorList>
            <person name="Fan Y."/>
            <person name="Huang Z.Y."/>
            <person name="Cao C.C."/>
            <person name="Chen C.S."/>
            <person name="Chen Y.X."/>
            <person name="Fan D.D."/>
            <person name="He J."/>
            <person name="Hou H.L."/>
            <person name="Hu L."/>
            <person name="Hu X.T."/>
            <person name="Jiang X.T."/>
            <person name="Lai R."/>
            <person name="Lang Y.S."/>
            <person name="Liang B."/>
            <person name="Liao S.G."/>
            <person name="Mu D."/>
            <person name="Ma Y.Y."/>
            <person name="Niu Y.Y."/>
            <person name="Sun X.Q."/>
            <person name="Xia J.Q."/>
            <person name="Xiao J."/>
            <person name="Xiong Z.Q."/>
            <person name="Xu L."/>
            <person name="Yang L."/>
            <person name="Zhang Y."/>
            <person name="Zhao W."/>
            <person name="Zhao X.D."/>
            <person name="Zheng Y.T."/>
            <person name="Zhou J.M."/>
            <person name="Zhu Y.B."/>
            <person name="Zhang G.J."/>
            <person name="Wang J."/>
            <person name="Yao Y.G."/>
        </authorList>
    </citation>
    <scope>NUCLEOTIDE SEQUENCE [LARGE SCALE GENOMIC DNA]</scope>
</reference>
<dbReference type="EMBL" id="KB320444">
    <property type="protein sequence ID" value="ELW72141.1"/>
    <property type="molecule type" value="Genomic_DNA"/>
</dbReference>
<dbReference type="Proteomes" id="UP000011518">
    <property type="component" value="Unassembled WGS sequence"/>
</dbReference>